<protein>
    <recommendedName>
        <fullName evidence="2">Thiol:disulfide interchange protein DsbD N-terminal domain-containing protein</fullName>
    </recommendedName>
</protein>
<evidence type="ECO:0000313" key="3">
    <source>
        <dbReference type="EMBL" id="GLQ10783.1"/>
    </source>
</evidence>
<keyword evidence="4" id="KW-1185">Reference proteome</keyword>
<dbReference type="InterPro" id="IPR028250">
    <property type="entry name" value="DsbDN"/>
</dbReference>
<proteinExistence type="predicted"/>
<dbReference type="Proteomes" id="UP001161406">
    <property type="component" value="Unassembled WGS sequence"/>
</dbReference>
<evidence type="ECO:0000256" key="1">
    <source>
        <dbReference type="SAM" id="SignalP"/>
    </source>
</evidence>
<gene>
    <name evidence="3" type="ORF">GCM10007913_27150</name>
</gene>
<evidence type="ECO:0000259" key="2">
    <source>
        <dbReference type="Pfam" id="PF11412"/>
    </source>
</evidence>
<reference evidence="3" key="1">
    <citation type="journal article" date="2014" name="Int. J. Syst. Evol. Microbiol.">
        <title>Complete genome of a new Firmicutes species belonging to the dominant human colonic microbiota ('Ruminococcus bicirculans') reveals two chromosomes and a selective capacity to utilize plant glucans.</title>
        <authorList>
            <consortium name="NISC Comparative Sequencing Program"/>
            <person name="Wegmann U."/>
            <person name="Louis P."/>
            <person name="Goesmann A."/>
            <person name="Henrissat B."/>
            <person name="Duncan S.H."/>
            <person name="Flint H.J."/>
        </authorList>
    </citation>
    <scope>NUCLEOTIDE SEQUENCE</scope>
    <source>
        <strain evidence="3">NBRC 103855</strain>
    </source>
</reference>
<feature type="domain" description="Thiol:disulfide interchange protein DsbD N-terminal" evidence="2">
    <location>
        <begin position="47"/>
        <end position="151"/>
    </location>
</feature>
<keyword evidence="1" id="KW-0732">Signal</keyword>
<feature type="signal peptide" evidence="1">
    <location>
        <begin position="1"/>
        <end position="23"/>
    </location>
</feature>
<dbReference type="EMBL" id="BSNG01000001">
    <property type="protein sequence ID" value="GLQ10783.1"/>
    <property type="molecule type" value="Genomic_DNA"/>
</dbReference>
<organism evidence="3 4">
    <name type="scientific">Devosia yakushimensis</name>
    <dbReference type="NCBI Taxonomy" id="470028"/>
    <lineage>
        <taxon>Bacteria</taxon>
        <taxon>Pseudomonadati</taxon>
        <taxon>Pseudomonadota</taxon>
        <taxon>Alphaproteobacteria</taxon>
        <taxon>Hyphomicrobiales</taxon>
        <taxon>Devosiaceae</taxon>
        <taxon>Devosia</taxon>
    </lineage>
</organism>
<accession>A0ABQ5UGK9</accession>
<evidence type="ECO:0000313" key="4">
    <source>
        <dbReference type="Proteomes" id="UP001161406"/>
    </source>
</evidence>
<feature type="chain" id="PRO_5046968739" description="Thiol:disulfide interchange protein DsbD N-terminal domain-containing protein" evidence="1">
    <location>
        <begin position="24"/>
        <end position="273"/>
    </location>
</feature>
<reference evidence="3" key="2">
    <citation type="submission" date="2023-01" db="EMBL/GenBank/DDBJ databases">
        <title>Draft genome sequence of Devosia yakushimensis strain NBRC 103855.</title>
        <authorList>
            <person name="Sun Q."/>
            <person name="Mori K."/>
        </authorList>
    </citation>
    <scope>NUCLEOTIDE SEQUENCE</scope>
    <source>
        <strain evidence="3">NBRC 103855</strain>
    </source>
</reference>
<dbReference type="Pfam" id="PF11412">
    <property type="entry name" value="DsbD_N"/>
    <property type="match status" value="1"/>
</dbReference>
<name>A0ABQ5UGK9_9HYPH</name>
<sequence>MAVLMQFLSALALLAATLTPALAGETPWQEVAPGVKLRLISSGLIKPDGQTLLGLEISMPETTKTYWRVPGETGLPTVLDFAGSTGVAGGEIVWPYPKRDEKDGYLDYVYYGPLVLPVAVTVTGEAPKAEIFATLGVCSEICVPAQARFSLPLADPEPDAPNGLRIRQALALAPVPWDGAKPPLGAVRYRAAERMLAVELADPGLDPASLIVATASGEPLFGAPQKSPEPHLVLIPILDKEGPIGLESQDVQLTFMTDMGAFEVTRTVAGSGD</sequence>
<comment type="caution">
    <text evidence="3">The sequence shown here is derived from an EMBL/GenBank/DDBJ whole genome shotgun (WGS) entry which is preliminary data.</text>
</comment>